<comment type="caution">
    <text evidence="2">The sequence shown here is derived from an EMBL/GenBank/DDBJ whole genome shotgun (WGS) entry which is preliminary data.</text>
</comment>
<protein>
    <submittedName>
        <fullName evidence="2">DUF3450 family protein</fullName>
    </submittedName>
</protein>
<evidence type="ECO:0000313" key="2">
    <source>
        <dbReference type="EMBL" id="MZI93902.1"/>
    </source>
</evidence>
<sequence length="252" mass="28444">MKPSLVLISLAAAMPVFANSLEDAKSIEHNTNVSSAVSQKKVDKSAQASIELRAEVEHLKEETKNLEVYRDHLKGLVSSQHDEMNSLNDQIAEIKTTRQGIVPLMYDMLDGLDALIKQDKPVRLETRQQRLAKLKALMPRADVSDAEKFRRILEAYQIEMDYGTKLGTYQGRIALSQDQQVEADVLYLGLVSLVARNLSQTRYWSWNAKQNQWQELDSGEKESIDRAFKLANQEIAPSFLTLPVSLTKAEAK</sequence>
<dbReference type="EMBL" id="WEKT01000019">
    <property type="protein sequence ID" value="MZI93902.1"/>
    <property type="molecule type" value="Genomic_DNA"/>
</dbReference>
<evidence type="ECO:0000313" key="3">
    <source>
        <dbReference type="Proteomes" id="UP000462621"/>
    </source>
</evidence>
<dbReference type="Proteomes" id="UP000462621">
    <property type="component" value="Unassembled WGS sequence"/>
</dbReference>
<feature type="signal peptide" evidence="1">
    <location>
        <begin position="1"/>
        <end position="18"/>
    </location>
</feature>
<feature type="chain" id="PRO_5030980463" evidence="1">
    <location>
        <begin position="19"/>
        <end position="252"/>
    </location>
</feature>
<keyword evidence="1" id="KW-0732">Signal</keyword>
<keyword evidence="3" id="KW-1185">Reference proteome</keyword>
<accession>A0A7X4LL15</accession>
<organism evidence="2 3">
    <name type="scientific">Vibrio eleionomae</name>
    <dbReference type="NCBI Taxonomy" id="2653505"/>
    <lineage>
        <taxon>Bacteria</taxon>
        <taxon>Pseudomonadati</taxon>
        <taxon>Pseudomonadota</taxon>
        <taxon>Gammaproteobacteria</taxon>
        <taxon>Vibrionales</taxon>
        <taxon>Vibrionaceae</taxon>
        <taxon>Vibrio</taxon>
    </lineage>
</organism>
<reference evidence="2 3" key="1">
    <citation type="submission" date="2019-10" db="EMBL/GenBank/DDBJ databases">
        <title>Vibrio sp. nov. isolated from a shrimp pond.</title>
        <authorList>
            <person name="Gomez-Gil B."/>
            <person name="Enciso-Ibarra J."/>
            <person name="Enciso-Ibarra K."/>
            <person name="Bolan-Mejia C."/>
        </authorList>
    </citation>
    <scope>NUCLEOTIDE SEQUENCE [LARGE SCALE GENOMIC DNA]</scope>
    <source>
        <strain evidence="2 3">CAIM 722</strain>
    </source>
</reference>
<evidence type="ECO:0000256" key="1">
    <source>
        <dbReference type="SAM" id="SignalP"/>
    </source>
</evidence>
<proteinExistence type="predicted"/>
<dbReference type="InterPro" id="IPR016866">
    <property type="entry name" value="UCP028069"/>
</dbReference>
<name>A0A7X4LL15_9VIBR</name>
<dbReference type="AlphaFoldDB" id="A0A7X4LL15"/>
<dbReference type="PIRSF" id="PIRSF028069">
    <property type="entry name" value="UCP028069"/>
    <property type="match status" value="1"/>
</dbReference>
<gene>
    <name evidence="2" type="ORF">F9817_11930</name>
</gene>
<dbReference type="Pfam" id="PF11932">
    <property type="entry name" value="DUF3450"/>
    <property type="match status" value="1"/>
</dbReference>